<reference evidence="2" key="1">
    <citation type="journal article" date="2023" name="Plant J.">
        <title>Genome sequences and population genomics provide insights into the demographic history, inbreeding, and mutation load of two 'living fossil' tree species of Dipteronia.</title>
        <authorList>
            <person name="Feng Y."/>
            <person name="Comes H.P."/>
            <person name="Chen J."/>
            <person name="Zhu S."/>
            <person name="Lu R."/>
            <person name="Zhang X."/>
            <person name="Li P."/>
            <person name="Qiu J."/>
            <person name="Olsen K.M."/>
            <person name="Qiu Y."/>
        </authorList>
    </citation>
    <scope>NUCLEOTIDE SEQUENCE</scope>
    <source>
        <strain evidence="2">NBL</strain>
    </source>
</reference>
<proteinExistence type="predicted"/>
<dbReference type="AlphaFoldDB" id="A0AAD9ZIZ3"/>
<gene>
    <name evidence="2" type="ORF">Dsin_030176</name>
</gene>
<evidence type="ECO:0000259" key="1">
    <source>
        <dbReference type="Pfam" id="PF13966"/>
    </source>
</evidence>
<protein>
    <recommendedName>
        <fullName evidence="1">Reverse transcriptase zinc-binding domain-containing protein</fullName>
    </recommendedName>
</protein>
<evidence type="ECO:0000313" key="3">
    <source>
        <dbReference type="Proteomes" id="UP001281410"/>
    </source>
</evidence>
<keyword evidence="3" id="KW-1185">Reference proteome</keyword>
<dbReference type="Pfam" id="PF13966">
    <property type="entry name" value="zf-RVT"/>
    <property type="match status" value="1"/>
</dbReference>
<sequence>MRAIEEQDLCTPCLVKFNWQGICPQRASFFVWQLLKDRIFVRYVIHRFVRSQTINTDCPLCNKEVESSNHLLLHYRWTWRLWAEFMGWWGVNCWVSNSIKEWADGWSYLSNVLSCDRAWNSVFFAVVWTIWESMNQKVFNEKGVEFSVAVDSIKFRVACWFKFHGRGSDETITTILLNISDLCKEPKRIKKSSFDEWMPLSSIFESNLVELLAIEKACSLVVSNPALASHVIEIFGDLKVAVSWINDDGIGSLKYVNKVYDCIDIIRSHGGISVSFNSRSTNSFDDNLAKKGSSVAVDIIQ</sequence>
<name>A0AAD9ZIZ3_9ROSI</name>
<comment type="caution">
    <text evidence="2">The sequence shown here is derived from an EMBL/GenBank/DDBJ whole genome shotgun (WGS) entry which is preliminary data.</text>
</comment>
<dbReference type="Proteomes" id="UP001281410">
    <property type="component" value="Unassembled WGS sequence"/>
</dbReference>
<evidence type="ECO:0000313" key="2">
    <source>
        <dbReference type="EMBL" id="KAK3182890.1"/>
    </source>
</evidence>
<dbReference type="InterPro" id="IPR026960">
    <property type="entry name" value="RVT-Znf"/>
</dbReference>
<feature type="domain" description="Reverse transcriptase zinc-binding" evidence="1">
    <location>
        <begin position="14"/>
        <end position="82"/>
    </location>
</feature>
<accession>A0AAD9ZIZ3</accession>
<organism evidence="2 3">
    <name type="scientific">Dipteronia sinensis</name>
    <dbReference type="NCBI Taxonomy" id="43782"/>
    <lineage>
        <taxon>Eukaryota</taxon>
        <taxon>Viridiplantae</taxon>
        <taxon>Streptophyta</taxon>
        <taxon>Embryophyta</taxon>
        <taxon>Tracheophyta</taxon>
        <taxon>Spermatophyta</taxon>
        <taxon>Magnoliopsida</taxon>
        <taxon>eudicotyledons</taxon>
        <taxon>Gunneridae</taxon>
        <taxon>Pentapetalae</taxon>
        <taxon>rosids</taxon>
        <taxon>malvids</taxon>
        <taxon>Sapindales</taxon>
        <taxon>Sapindaceae</taxon>
        <taxon>Hippocastanoideae</taxon>
        <taxon>Acereae</taxon>
        <taxon>Dipteronia</taxon>
    </lineage>
</organism>
<dbReference type="EMBL" id="JANJYJ010000010">
    <property type="protein sequence ID" value="KAK3182890.1"/>
    <property type="molecule type" value="Genomic_DNA"/>
</dbReference>